<dbReference type="InterPro" id="IPR009030">
    <property type="entry name" value="Growth_fac_rcpt_cys_sf"/>
</dbReference>
<dbReference type="HOGENOM" id="CLU_223191_0_0_1"/>
<evidence type="ECO:0000256" key="7">
    <source>
        <dbReference type="SAM" id="SignalP"/>
    </source>
</evidence>
<dbReference type="PaxDb" id="55529-EKX31733"/>
<protein>
    <recommendedName>
        <fullName evidence="8">EGF-like domain-containing protein</fullName>
    </recommendedName>
</protein>
<dbReference type="PROSITE" id="PS00010">
    <property type="entry name" value="ASX_HYDROXYL"/>
    <property type="match status" value="5"/>
</dbReference>
<dbReference type="Gene3D" id="2.10.25.10">
    <property type="entry name" value="Laminin"/>
    <property type="match status" value="5"/>
</dbReference>
<dbReference type="Gene3D" id="2.10.50.10">
    <property type="entry name" value="Tumor Necrosis Factor Receptor, subunit A, domain 2"/>
    <property type="match status" value="43"/>
</dbReference>
<comment type="caution">
    <text evidence="6">Lacks conserved residue(s) required for the propagation of feature annotation.</text>
</comment>
<accession>L1I638</accession>
<evidence type="ECO:0000256" key="1">
    <source>
        <dbReference type="ARBA" id="ARBA00005897"/>
    </source>
</evidence>
<dbReference type="Gene3D" id="2.60.120.260">
    <property type="entry name" value="Galactose-binding domain-like"/>
    <property type="match status" value="1"/>
</dbReference>
<feature type="domain" description="EGF-like" evidence="8">
    <location>
        <begin position="3177"/>
        <end position="3215"/>
    </location>
</feature>
<dbReference type="SMART" id="SM00261">
    <property type="entry name" value="FU"/>
    <property type="match status" value="13"/>
</dbReference>
<evidence type="ECO:0000256" key="4">
    <source>
        <dbReference type="ARBA" id="ARBA00022737"/>
    </source>
</evidence>
<feature type="domain" description="EGF-like" evidence="8">
    <location>
        <begin position="3050"/>
        <end position="3090"/>
    </location>
</feature>
<feature type="signal peptide" evidence="7">
    <location>
        <begin position="1"/>
        <end position="24"/>
    </location>
</feature>
<dbReference type="OMA" id="QTKNELC"/>
<dbReference type="STRING" id="905079.L1I638"/>
<dbReference type="InterPro" id="IPR024731">
    <property type="entry name" value="NELL2-like_EGF"/>
</dbReference>
<reference evidence="11" key="2">
    <citation type="submission" date="2012-11" db="EMBL/GenBank/DDBJ databases">
        <authorList>
            <person name="Kuo A."/>
            <person name="Curtis B.A."/>
            <person name="Tanifuji G."/>
            <person name="Burki F."/>
            <person name="Gruber A."/>
            <person name="Irimia M."/>
            <person name="Maruyama S."/>
            <person name="Arias M.C."/>
            <person name="Ball S.G."/>
            <person name="Gile G.H."/>
            <person name="Hirakawa Y."/>
            <person name="Hopkins J.F."/>
            <person name="Rensing S.A."/>
            <person name="Schmutz J."/>
            <person name="Symeonidi A."/>
            <person name="Elias M."/>
            <person name="Eveleigh R.J."/>
            <person name="Herman E.K."/>
            <person name="Klute M.J."/>
            <person name="Nakayama T."/>
            <person name="Obornik M."/>
            <person name="Reyes-Prieto A."/>
            <person name="Armbrust E.V."/>
            <person name="Aves S.J."/>
            <person name="Beiko R.G."/>
            <person name="Coutinho P."/>
            <person name="Dacks J.B."/>
            <person name="Durnford D.G."/>
            <person name="Fast N.M."/>
            <person name="Green B.R."/>
            <person name="Grisdale C."/>
            <person name="Hempe F."/>
            <person name="Henrissat B."/>
            <person name="Hoppner M.P."/>
            <person name="Ishida K.-I."/>
            <person name="Kim E."/>
            <person name="Koreny L."/>
            <person name="Kroth P.G."/>
            <person name="Liu Y."/>
            <person name="Malik S.-B."/>
            <person name="Maier U.G."/>
            <person name="McRose D."/>
            <person name="Mock T."/>
            <person name="Neilson J.A."/>
            <person name="Onodera N.T."/>
            <person name="Poole A.M."/>
            <person name="Pritham E.J."/>
            <person name="Richards T.A."/>
            <person name="Rocap G."/>
            <person name="Roy S.W."/>
            <person name="Sarai C."/>
            <person name="Schaack S."/>
            <person name="Shirato S."/>
            <person name="Slamovits C.H."/>
            <person name="Spencer D.F."/>
            <person name="Suzuki S."/>
            <person name="Worden A.Z."/>
            <person name="Zauner S."/>
            <person name="Barry K."/>
            <person name="Bell C."/>
            <person name="Bharti A.K."/>
            <person name="Crow J.A."/>
            <person name="Grimwood J."/>
            <person name="Kramer R."/>
            <person name="Lindquist E."/>
            <person name="Lucas S."/>
            <person name="Salamov A."/>
            <person name="McFadden G.I."/>
            <person name="Lane C.E."/>
            <person name="Keeling P.J."/>
            <person name="Gray M.W."/>
            <person name="Grigoriev I.V."/>
            <person name="Archibald J.M."/>
        </authorList>
    </citation>
    <scope>NUCLEOTIDE SEQUENCE</scope>
    <source>
        <strain evidence="11">CCMP2712</strain>
    </source>
</reference>
<dbReference type="InterPro" id="IPR018097">
    <property type="entry name" value="EGF_Ca-bd_CS"/>
</dbReference>
<dbReference type="Proteomes" id="UP000011087">
    <property type="component" value="Unassembled WGS sequence"/>
</dbReference>
<keyword evidence="11" id="KW-1185">Reference proteome</keyword>
<proteinExistence type="inferred from homology"/>
<dbReference type="Pfam" id="PF07699">
    <property type="entry name" value="Ephrin_rec_like"/>
    <property type="match status" value="17"/>
</dbReference>
<evidence type="ECO:0000256" key="6">
    <source>
        <dbReference type="PROSITE-ProRule" id="PRU00076"/>
    </source>
</evidence>
<feature type="chain" id="PRO_5008769634" description="EGF-like domain-containing protein" evidence="7">
    <location>
        <begin position="25"/>
        <end position="5412"/>
    </location>
</feature>
<keyword evidence="2 6" id="KW-0245">EGF-like domain</keyword>
<dbReference type="RefSeq" id="XP_005818713.1">
    <property type="nucleotide sequence ID" value="XM_005818656.1"/>
</dbReference>
<dbReference type="SUPFAM" id="SSF57184">
    <property type="entry name" value="Growth factor receptor domain"/>
    <property type="match status" value="28"/>
</dbReference>
<dbReference type="SMART" id="SM00181">
    <property type="entry name" value="EGF"/>
    <property type="match status" value="40"/>
</dbReference>
<dbReference type="EnsemblProtists" id="EKX31733">
    <property type="protein sequence ID" value="EKX31733"/>
    <property type="gene ID" value="GUITHDRAFT_122074"/>
</dbReference>
<reference evidence="10" key="3">
    <citation type="submission" date="2016-03" db="UniProtKB">
        <authorList>
            <consortium name="EnsemblProtists"/>
        </authorList>
    </citation>
    <scope>IDENTIFICATION</scope>
</reference>
<sequence length="5412" mass="561300">MAHALLAPVLLVNTIGVQIAICSAGQYSVGCGGNQAGQCYPCANLRTVKNCGASQYVSDCTTSATCVDCPANTLMVSGIADKSGCSCKPGFYQSGTNAFDCTVCAQDTYSDTVGGAACRSCPVDSSNGKQGSQTLADCKCKEGTYLQTVSSGFQCLQCIPGYFCTGGSITSCPIGTFSAITGYVTSCTSCPSGAYTVERGSTSDAQCLCNAGYVLNAAGTACVACAAGSYKELASQTSCSLCHVGKYSTVAASDDPSNCLPCPSNSNTSADGAGSLSLCKCAIGYFGSSGSAPCTECGTGTFSNSLGASACTSCSANSASLPGVLRTSASCVCNAGYSGTGTVCTACVAGTYKATVSNDNCVLCPINTYSTAVAAVSASVCTNCPAKTGVTGTSRGSLSSCQCLPNFYGTGTTCSACAGGTYSEGLGNTACLTCVTGKPACDYLSCTGTTVFVSTGVCVNCPAGSYKGTTVGSVPDCIPCPPNTTSVAGSVGIDACSCLPGFSGVITASSTVCTLCNAGQYSYAGSCIACPLGKTSVSYAQSEGDCFCTGLQYSGLDRVCRDCFPGTYSEDGISCRSCPNGFVALQGSAGCGCPANTIHGLNGVAYVSVEFQGVCARRPLRGISVASSVVIFDNGLCSVLVRWNTDMFTLSVFDVDLGLDSSDSISVSTSTGSDCLGSTLQKVITPADVGFGYQDSFYKSIGCVRIDSWMGGLQPASFTMRASVKCTPCPSGNYKLGSQVDSSSCSCAYGADTGHYATSSGVCNPCPINSYKPTRNSSEAACLPCPDGSTADSGSVRLTDCKCAAMQYLNVSLALCMRCPWGKYSSAGATSCTSDPTYQTCGVGQEGTSCTACPVGKYKGIIGSGSCTACAADSTTLLAGQHSYAACKCNAGFASISGYCLRCENGKYKDWIGDESCWDCVNGITAGKGDFCVCNPGFQGSPCVACRAGFAKADPGSFDCEICPGGSYSPVNASTSCLQCQGNFYSTAGSTYCHACPSNSVSNSSSSSPDACLCNRGYTGNAAVGCTACLPGTYKESVGSQACETCAEGNEGPLASVTRFHCVCAPGYTRDAEGYCKPCRVGTWKAKKGDSQCSACPLSTTTWQEGTTARESCVCMPGFYTVGPALCALCNENYYNDQYNASICQKCPMFSTSIQGSARIEDCICFRGFTLKNGDCTACQAGSYKNTLGSSPCVNCPANSISLPANPDSLKCFCPVGYTGNNGAVCTPCDFNTYKDVNFSTACKPCPPDSVTVSRGSTSVSDCVCKMGHYRLQDSCVACPHGKYKGVIGDQACTPCPLFQTTAKTGMLYAESCYCNAGYSGLEGVGCSACPAGSYHSGEALMAIGDVSSIARFKSGDSVSSLLYAIRTLDAVVLLTVAIPASINAGFQVLQIGSTSQQLWVGVVWSSSPVFRVRAGDGSVSVVSGNAYPGLAYADVPLASLPRGQWEMIIHVTVTPGKVEVWSNRQWLAAGKTSDGLPLKDFLWADSTSSTFGSAYTASDLFLYSGLSATSNVLGQVCRACGNGSYSVGLATSVTDCICPAGYSGGAGLDCNMCLAGKYLRASGDSSCQDCPKDSNSPVASTAISQCVCNDGFIGTGETQCTACGIAKFKSSATVCTDCPMFSSSPYASNSIESCLCFAGYIVNASHECTPCKGNQYRLTSTSCASCPEHSASLPASNSIEDCICNAGYVRIGQTCVACLAGQYESNGVCLPCPTKSTSAIASSAKTDCKCRLGYTGADGSDCVACQEGKYKDSQGSAACKECYGGASSPFASVSAFDCFCEAGFEGSADGKCQACSPGKFKPSDGNQACTSCPADTTSYYYGSKTELDCMCVDGMVGQPGGPCQPCNQSTYKITYLTCQPCGLGYYAPVKSNAISDCVCDVGYGNELGTCNMCPVGKFKDFTGDLPCTPCGDTTSTIQEGSVSSTDCVCDVGYYLDGICKACPEGKYKNFTGSGNCLACFDKATSRPASTSINDCICQDGYEQFGWQCVVCPPNYDFNNATKTCDACVGFRRTVQNGVVTEFCTCPAGFSDASSSSCLACAADSFRPFSQSNLCLGCPLHSTTNGIEGSPSSLSCACNMGYTGPDGGNCSACAESTYKNVTGNATCDQCPVHSYSPSSSESRYDCECMPGYTGVNGFDCTACTNNTFKSAYGAGQCFSCGDHSVGPSSSTSKSSCSCDVGYTPKDSYCAPCDFNYFKSTVGNVLCTKCPSDTVTTTVASETSEDCVCVGGLYLNASGQCQGCREGFYLNPTNAFCLECPQNMTSSRDSQSYAACRCLKGYYGSVGGYCTACPEGKYKDYEGPGQCYDCLGTETSALGSTSSSDCVCNPGYTSMLGICMQCSSNTFKSGIGDFACTQCPGNSASPSGSVDGSQCVCNSGYEGGYPSGCQACNSGYYNDDGRVACKPCPPNTQSALHSTRLTDCVCLPGYYGSNGVECVGCAAGKYKALAGDSPCLDCPAFSNSSALSTARTACSCNPGSYGPAGGPCTSCQAGKFSSTQGSTVCTACATNADSPANSTQITDCTCNRGYVGSAGGPCTACGIGYYEEAGVCKSCPMPGITLQTASTLSSQCLCNAGYYGTTACLACSAGSYKTAVGIRDTTDLLQLPGTTVTMSSNPSNAGRAIDGSAATCATTSVELDPTFTATLPGPFLISELVITSGANTANVEVTVGNSTIIATNAICSSYNTLSGTSSVPCSATGSILTIQAVAAADSLSLCEVHAYGSCTTCPPHTVTLATASSSLSACVCDKGYTGSGGWSCNACISGKYKDTTGSAACSPCIANSENGEAEVSSGSCLCKPGFELRSGACTACNASAYKDFTGNGGCLLCPANTVSTGSRDDISLCVCKAGYSGVDGAACNACPAGSYKSGTGSGACQQCPENTYQPALAATALSSCSSCPLNSNSSAGSTVKSSCVCLPGFQPGGDYCQQCPAGKFKSTLLMEPCSECPENTFLPSTASTSVLQCQQCPGNAISPSASPVSDSCECIKGYRNDSRLFLCLACDIGTYKDSVSNTACSPCPIHGSTAAEGSVSFSQCSCNAGYQLSGSSCLDVNECTAYSSACMLNADCQNTEGSYTCTCRVGWQLSGSACVDIDECSLGSDSCDLATTTCRNTLGSFQCDCDAGYTVGPSVSSCVNIDECLNASSVCQNNSACFDTIGSFYCVCNPGFSTEPSGLCLNIDECLLDPAPCDPMATCTDTQGSFTCTCPVGYRLSSSNLCVDLNECLAVNNCSIDATCTNTIGSYECACNEGFRGPGTYCECAICVDCVAGSYCYNGSVYVCPPHSSSPTNAMTDYFCDCFAGYYATSFFPKVCEICPPDHYCNNQQMYDCPTGSFSVAGQGSKYGCMCKPGNYFVNDSVFCYECPYDFFCGGGYTEKQPCPNGTYSKMGISKVSECACKPGTYLLPNGECYPCPENYYCAGSLDPAVRCPDHTFAYNLSSSLINCICEVGYSGPRSENCSACIPGTYKPTRSMLQCSRCPANTYQPRYAQVSVESCLQCPEFSQSANGTGSIGGCLCIPGYYRVGDACVACPAGYYTSSYNRTYCQPCGNNQYSLIVASSSSSNCISCTANSTRLSLSQAVCECNAGFEPFYGASTFGCSSCALGRYKPSLGNVSCLSCPSNTFGSAVGSTACSSCPANSVSPGGSVALEDCLCIQGYERVYSGGAFTCKQCWPGTYKDGLTGPCLECPANTYLSGYGSVSVLNCSSCPLHAVSGNRSISIGNCSCTPGFHVGGAGYPFECIGCVPGSFSIGYNLTRCDLCPVATFSPVPLASDSKVCQACPQNSTSKDGSGSQYDCHCMQGFHGRNGTACQPCPVGTYKIPEGDFPCTFCSDGTYSTVLASPSPTVCTDCPEHSTSFQPSLAYVSSCVCVPGYTGGSGACSACPIGTYKATYGADYCSLCPNNTYSEAVAANASATCLDCRSNSISPAGTGNRMGCECVKGFAYVPVWDECKGCFPGTYKSEVSNRACVICPNSTYNPDHASQQLSDCRACRNFSFAPAGSISSANCSCLLAYADVAGTCVFCLPGYVARTSGCELCPAGSIGDDSRLNCIACQPGKFSSNRSTACYDCAVGSYQQLSNQTFCSACRAGSYSAAIGANSSVTCRNCSAGYHSPFAGSSVCQQCPGGYASTVGSAECVPCAPGTVSLPGSGVCDDCEAGRYQPEPAKTSCLTCGTGRYQDSLAGTSCIACDPGKFSDQTGAGTASACQNCSDGEFNPYHNASVCGVCLPGSASPAGSTFCRDCLPGFFAESYFYHCLPCGAGYYNTIERASACLGCGYGRYQPLLGQTFCDLCPPGTFSVANGSDSILSCENCSAGYYGWGYGLSTCGMCKGGFYSHPGATNCTRCSPGSVSGDGFGFCVTCPRQTYSDASQTTCLRCASGYYSYEGSTSCLQCDHGTFLNTTGYHCDVCPNNTYSDPLKVVCLNCPEGAVSNARSSDVMQCRCPDGFEVAFVGGVWVCRACLQGSYRHGDMLSCAPCAAGYYAPETNMSSCQACEPGYYQDATGGFFCIPCDYVTYQPTYAANSSASCLSCPNHSTAYTLANPSILDCQCLAGYGAVITGNDSLVCEPCKLGTSKADSFNTPCEACKAGEYAGELASLYCKTCTTGTFSINPGQSSCASCPIGKFSSDLTMILSGCYECPPGKTTLVTGSQSISACQCLAGHEPNGATCSACLPGYYKPGINNFACIACDAGTYQPSLGAASIGDCRPCPSGSNSPFASTDISNCICKAGYGYVRAVECAACPPGYSKPYLSNSPCSPCPVGYFQPSEASVGCLSCVTVGLYTSTNSSAADTWDRCQCIDSYGLIAKDAVALTKVCRLCPVLSFKKGLSDSPCLNCSASDSIAKTYRVSNYGCEINCDAGYILDTAFDSCEPAAGVVLPGIDDVSFRKVSVDHLHERVSGQILVQHDECDVCCMEYIRGLRWNPSLLPSSLLQVNSTCGSINCSCRTSDYVLYRIPDCQICNCDEWTKNLFEAALPFYYDSYSFMQLSGDPAEYMNFTLDLQALGDMPNCTAWGQTTLNCSFYIAVTFLKQDQVSDIRFETVFHRFSYSRSVSATVSVMQKWTSDSIDYLSMDVFSFPGTPVRALKLFFHGPTTMLLRGQALTFLLSLQASNVTGYLPVCPSLAAIPTCWLGSPWLQDSVILDKWSVGAHCEALFQWLAGSYAWIFLETPSVGFDAIRLSMLLSDESRRYTYTGVVTAGREGFTGACHDTLQAFDKRNLSASVREGLNGTWRDYSEGMELWSASDQQASLVLALHHPGITEIEIVMIHAVGSLVKDLLDNLVVQGRVFQTQDNSHWVFTDAFQQICFGDFPQNCITRTSTVGMLDILHLPDDEALCEAQASAWGVKNLLMPAQVGSTLCAGRDVQTTSYFLVSTAYPWPSAFRDWIESNGQVFSYVYVAVPSRQRAFWMEPGW</sequence>
<dbReference type="InterPro" id="IPR011641">
    <property type="entry name" value="Tyr-kin_ephrin_A/B_rcpt-like"/>
</dbReference>
<dbReference type="eggNOG" id="KOG1217">
    <property type="taxonomic scope" value="Eukaryota"/>
</dbReference>
<dbReference type="PANTHER" id="PTHR46967">
    <property type="entry name" value="INSULIN-LIKE GROWTH FACTOR BINDING PROTEIN,N-TERMINAL"/>
    <property type="match status" value="1"/>
</dbReference>
<dbReference type="InterPro" id="IPR049883">
    <property type="entry name" value="NOTCH1_EGF-like"/>
</dbReference>
<dbReference type="Pfam" id="PF07645">
    <property type="entry name" value="EGF_CA"/>
    <property type="match status" value="4"/>
</dbReference>
<evidence type="ECO:0000313" key="11">
    <source>
        <dbReference type="Proteomes" id="UP000011087"/>
    </source>
</evidence>
<evidence type="ECO:0000256" key="5">
    <source>
        <dbReference type="ARBA" id="ARBA00023157"/>
    </source>
</evidence>
<organism evidence="9">
    <name type="scientific">Guillardia theta (strain CCMP2712)</name>
    <name type="common">Cryptophyte</name>
    <dbReference type="NCBI Taxonomy" id="905079"/>
    <lineage>
        <taxon>Eukaryota</taxon>
        <taxon>Cryptophyceae</taxon>
        <taxon>Pyrenomonadales</taxon>
        <taxon>Geminigeraceae</taxon>
        <taxon>Guillardia</taxon>
    </lineage>
</organism>
<keyword evidence="3 7" id="KW-0732">Signal</keyword>
<dbReference type="KEGG" id="gtt:GUITHDRAFT_122074"/>
<dbReference type="SMART" id="SM00179">
    <property type="entry name" value="EGF_CA"/>
    <property type="match status" value="5"/>
</dbReference>
<feature type="domain" description="EGF-like" evidence="8">
    <location>
        <begin position="3135"/>
        <end position="3176"/>
    </location>
</feature>
<dbReference type="CDD" id="cd00054">
    <property type="entry name" value="EGF_CA"/>
    <property type="match status" value="4"/>
</dbReference>
<dbReference type="FunFam" id="2.10.25.10:FF:000038">
    <property type="entry name" value="Fibrillin 2"/>
    <property type="match status" value="4"/>
</dbReference>
<dbReference type="PROSITE" id="PS01186">
    <property type="entry name" value="EGF_2"/>
    <property type="match status" value="3"/>
</dbReference>
<keyword evidence="5" id="KW-1015">Disulfide bond</keyword>
<dbReference type="GeneID" id="17288456"/>
<dbReference type="InterPro" id="IPR006212">
    <property type="entry name" value="Furin_repeat"/>
</dbReference>
<evidence type="ECO:0000256" key="2">
    <source>
        <dbReference type="ARBA" id="ARBA00022536"/>
    </source>
</evidence>
<evidence type="ECO:0000313" key="9">
    <source>
        <dbReference type="EMBL" id="EKX31733.1"/>
    </source>
</evidence>
<dbReference type="InterPro" id="IPR001881">
    <property type="entry name" value="EGF-like_Ca-bd_dom"/>
</dbReference>
<evidence type="ECO:0000313" key="10">
    <source>
        <dbReference type="EnsemblProtists" id="EKX31733"/>
    </source>
</evidence>
<dbReference type="InterPro" id="IPR000742">
    <property type="entry name" value="EGF"/>
</dbReference>
<dbReference type="OrthoDB" id="4062651at2759"/>
<comment type="similarity">
    <text evidence="1">Belongs to the CRELD family.</text>
</comment>
<dbReference type="PANTHER" id="PTHR46967:SF2">
    <property type="entry name" value="SUSHI, VON WILLEBRAND FACTOR TYPE A, EGF AND PENTRAXIN DOMAIN-CONTAINING PROTEIN 1-LIKE"/>
    <property type="match status" value="1"/>
</dbReference>
<dbReference type="InterPro" id="IPR008979">
    <property type="entry name" value="Galactose-bd-like_sf"/>
</dbReference>
<dbReference type="InterPro" id="IPR000152">
    <property type="entry name" value="EGF-type_Asp/Asn_hydroxyl_site"/>
</dbReference>
<dbReference type="PROSITE" id="PS01187">
    <property type="entry name" value="EGF_CA"/>
    <property type="match status" value="2"/>
</dbReference>
<feature type="domain" description="EGF-like" evidence="8">
    <location>
        <begin position="3091"/>
        <end position="3134"/>
    </location>
</feature>
<dbReference type="PROSITE" id="PS50026">
    <property type="entry name" value="EGF_3"/>
    <property type="match status" value="5"/>
</dbReference>
<dbReference type="EMBL" id="JH993241">
    <property type="protein sequence ID" value="EKX31733.1"/>
    <property type="molecule type" value="Genomic_DNA"/>
</dbReference>
<dbReference type="SMART" id="SM01411">
    <property type="entry name" value="Ephrin_rec_like"/>
    <property type="match status" value="72"/>
</dbReference>
<name>L1I638_GUITC</name>
<evidence type="ECO:0000256" key="3">
    <source>
        <dbReference type="ARBA" id="ARBA00022729"/>
    </source>
</evidence>
<reference evidence="9 11" key="1">
    <citation type="journal article" date="2012" name="Nature">
        <title>Algal genomes reveal evolutionary mosaicism and the fate of nucleomorphs.</title>
        <authorList>
            <consortium name="DOE Joint Genome Institute"/>
            <person name="Curtis B.A."/>
            <person name="Tanifuji G."/>
            <person name="Burki F."/>
            <person name="Gruber A."/>
            <person name="Irimia M."/>
            <person name="Maruyama S."/>
            <person name="Arias M.C."/>
            <person name="Ball S.G."/>
            <person name="Gile G.H."/>
            <person name="Hirakawa Y."/>
            <person name="Hopkins J.F."/>
            <person name="Kuo A."/>
            <person name="Rensing S.A."/>
            <person name="Schmutz J."/>
            <person name="Symeonidi A."/>
            <person name="Elias M."/>
            <person name="Eveleigh R.J."/>
            <person name="Herman E.K."/>
            <person name="Klute M.J."/>
            <person name="Nakayama T."/>
            <person name="Obornik M."/>
            <person name="Reyes-Prieto A."/>
            <person name="Armbrust E.V."/>
            <person name="Aves S.J."/>
            <person name="Beiko R.G."/>
            <person name="Coutinho P."/>
            <person name="Dacks J.B."/>
            <person name="Durnford D.G."/>
            <person name="Fast N.M."/>
            <person name="Green B.R."/>
            <person name="Grisdale C.J."/>
            <person name="Hempel F."/>
            <person name="Henrissat B."/>
            <person name="Hoppner M.P."/>
            <person name="Ishida K."/>
            <person name="Kim E."/>
            <person name="Koreny L."/>
            <person name="Kroth P.G."/>
            <person name="Liu Y."/>
            <person name="Malik S.B."/>
            <person name="Maier U.G."/>
            <person name="McRose D."/>
            <person name="Mock T."/>
            <person name="Neilson J.A."/>
            <person name="Onodera N.T."/>
            <person name="Poole A.M."/>
            <person name="Pritham E.J."/>
            <person name="Richards T.A."/>
            <person name="Rocap G."/>
            <person name="Roy S.W."/>
            <person name="Sarai C."/>
            <person name="Schaack S."/>
            <person name="Shirato S."/>
            <person name="Slamovits C.H."/>
            <person name="Spencer D.F."/>
            <person name="Suzuki S."/>
            <person name="Worden A.Z."/>
            <person name="Zauner S."/>
            <person name="Barry K."/>
            <person name="Bell C."/>
            <person name="Bharti A.K."/>
            <person name="Crow J.A."/>
            <person name="Grimwood J."/>
            <person name="Kramer R."/>
            <person name="Lindquist E."/>
            <person name="Lucas S."/>
            <person name="Salamov A."/>
            <person name="McFadden G.I."/>
            <person name="Lane C.E."/>
            <person name="Keeling P.J."/>
            <person name="Gray M.W."/>
            <person name="Grigoriev I.V."/>
            <person name="Archibald J.M."/>
        </authorList>
    </citation>
    <scope>NUCLEOTIDE SEQUENCE</scope>
    <source>
        <strain evidence="9 11">CCMP2712</strain>
    </source>
</reference>
<evidence type="ECO:0000259" key="8">
    <source>
        <dbReference type="PROSITE" id="PS50026"/>
    </source>
</evidence>
<dbReference type="SMART" id="SM00208">
    <property type="entry name" value="TNFR"/>
    <property type="match status" value="12"/>
</dbReference>
<dbReference type="GO" id="GO:0005509">
    <property type="term" value="F:calcium ion binding"/>
    <property type="evidence" value="ECO:0007669"/>
    <property type="project" value="InterPro"/>
</dbReference>
<dbReference type="SUPFAM" id="SSF49785">
    <property type="entry name" value="Galactose-binding domain-like"/>
    <property type="match status" value="1"/>
</dbReference>
<dbReference type="SMART" id="SM00286">
    <property type="entry name" value="PTI"/>
    <property type="match status" value="15"/>
</dbReference>
<dbReference type="InterPro" id="IPR001368">
    <property type="entry name" value="TNFR/NGFR_Cys_rich_reg"/>
</dbReference>
<dbReference type="Pfam" id="PF12947">
    <property type="entry name" value="EGF_3"/>
    <property type="match status" value="1"/>
</dbReference>
<feature type="domain" description="EGF-like" evidence="8">
    <location>
        <begin position="3219"/>
        <end position="3258"/>
    </location>
</feature>
<gene>
    <name evidence="9" type="ORF">GUITHDRAFT_122074</name>
</gene>
<keyword evidence="4" id="KW-0677">Repeat</keyword>